<comment type="caution">
    <text evidence="2">The sequence shown here is derived from an EMBL/GenBank/DDBJ whole genome shotgun (WGS) entry which is preliminary data.</text>
</comment>
<evidence type="ECO:0000256" key="1">
    <source>
        <dbReference type="SAM" id="MobiDB-lite"/>
    </source>
</evidence>
<dbReference type="AlphaFoldDB" id="A0AAV4QPF6"/>
<reference evidence="2 3" key="1">
    <citation type="submission" date="2021-06" db="EMBL/GenBank/DDBJ databases">
        <title>Caerostris darwini draft genome.</title>
        <authorList>
            <person name="Kono N."/>
            <person name="Arakawa K."/>
        </authorList>
    </citation>
    <scope>NUCLEOTIDE SEQUENCE [LARGE SCALE GENOMIC DNA]</scope>
</reference>
<name>A0AAV4QPF6_9ARAC</name>
<accession>A0AAV4QPF6</accession>
<evidence type="ECO:0000313" key="2">
    <source>
        <dbReference type="EMBL" id="GIY09935.1"/>
    </source>
</evidence>
<keyword evidence="3" id="KW-1185">Reference proteome</keyword>
<dbReference type="Proteomes" id="UP001054837">
    <property type="component" value="Unassembled WGS sequence"/>
</dbReference>
<sequence>MKSLELAKAITRKDSPDPIPTDNCFSEL</sequence>
<dbReference type="EMBL" id="BPLQ01004694">
    <property type="protein sequence ID" value="GIY09935.1"/>
    <property type="molecule type" value="Genomic_DNA"/>
</dbReference>
<evidence type="ECO:0000313" key="3">
    <source>
        <dbReference type="Proteomes" id="UP001054837"/>
    </source>
</evidence>
<protein>
    <submittedName>
        <fullName evidence="2">Uncharacterized protein</fullName>
    </submittedName>
</protein>
<organism evidence="2 3">
    <name type="scientific">Caerostris darwini</name>
    <dbReference type="NCBI Taxonomy" id="1538125"/>
    <lineage>
        <taxon>Eukaryota</taxon>
        <taxon>Metazoa</taxon>
        <taxon>Ecdysozoa</taxon>
        <taxon>Arthropoda</taxon>
        <taxon>Chelicerata</taxon>
        <taxon>Arachnida</taxon>
        <taxon>Araneae</taxon>
        <taxon>Araneomorphae</taxon>
        <taxon>Entelegynae</taxon>
        <taxon>Araneoidea</taxon>
        <taxon>Araneidae</taxon>
        <taxon>Caerostris</taxon>
    </lineage>
</organism>
<gene>
    <name evidence="2" type="ORF">CDAR_433541</name>
</gene>
<proteinExistence type="predicted"/>
<feature type="region of interest" description="Disordered" evidence="1">
    <location>
        <begin position="1"/>
        <end position="28"/>
    </location>
</feature>
<feature type="non-terminal residue" evidence="2">
    <location>
        <position position="28"/>
    </location>
</feature>